<accession>A0A0E9TUZ5</accession>
<evidence type="ECO:0000256" key="1">
    <source>
        <dbReference type="SAM" id="MobiDB-lite"/>
    </source>
</evidence>
<sequence length="57" mass="6678">MYIYKYTGPARPLGNSGRPPRAQKTQEPGLQIHKYTEDNIKNDYIVKMEMLKQIHKS</sequence>
<dbReference type="EMBL" id="GBXM01051191">
    <property type="protein sequence ID" value="JAH57386.1"/>
    <property type="molecule type" value="Transcribed_RNA"/>
</dbReference>
<name>A0A0E9TUZ5_ANGAN</name>
<reference evidence="2" key="2">
    <citation type="journal article" date="2015" name="Fish Shellfish Immunol.">
        <title>Early steps in the European eel (Anguilla anguilla)-Vibrio vulnificus interaction in the gills: Role of the RtxA13 toxin.</title>
        <authorList>
            <person name="Callol A."/>
            <person name="Pajuelo D."/>
            <person name="Ebbesson L."/>
            <person name="Teles M."/>
            <person name="MacKenzie S."/>
            <person name="Amaro C."/>
        </authorList>
    </citation>
    <scope>NUCLEOTIDE SEQUENCE</scope>
</reference>
<proteinExistence type="predicted"/>
<reference evidence="2" key="1">
    <citation type="submission" date="2014-11" db="EMBL/GenBank/DDBJ databases">
        <authorList>
            <person name="Amaro Gonzalez C."/>
        </authorList>
    </citation>
    <scope>NUCLEOTIDE SEQUENCE</scope>
</reference>
<organism evidence="2">
    <name type="scientific">Anguilla anguilla</name>
    <name type="common">European freshwater eel</name>
    <name type="synonym">Muraena anguilla</name>
    <dbReference type="NCBI Taxonomy" id="7936"/>
    <lineage>
        <taxon>Eukaryota</taxon>
        <taxon>Metazoa</taxon>
        <taxon>Chordata</taxon>
        <taxon>Craniata</taxon>
        <taxon>Vertebrata</taxon>
        <taxon>Euteleostomi</taxon>
        <taxon>Actinopterygii</taxon>
        <taxon>Neopterygii</taxon>
        <taxon>Teleostei</taxon>
        <taxon>Anguilliformes</taxon>
        <taxon>Anguillidae</taxon>
        <taxon>Anguilla</taxon>
    </lineage>
</organism>
<evidence type="ECO:0000313" key="2">
    <source>
        <dbReference type="EMBL" id="JAH57386.1"/>
    </source>
</evidence>
<protein>
    <submittedName>
        <fullName evidence="2">Uncharacterized protein</fullName>
    </submittedName>
</protein>
<feature type="region of interest" description="Disordered" evidence="1">
    <location>
        <begin position="6"/>
        <end position="27"/>
    </location>
</feature>
<dbReference type="AlphaFoldDB" id="A0A0E9TUZ5"/>